<sequence>MDPDRRKEVIEIWKAVIDVQKHFNDIEMRIRGLFITIVLAIAAAQGFLIENDISFNYSQLKIKSVIFAPILGIIASFLFYLMDRYWYHRLLVGAVKHAIEIEKRFGDTLPELCLTKAIGGESPVEVRGRFMRAFARLFVSDLRFNKDKMLHSDGKIELFYKSIGYMFLFVLIGTVLLGGVLISNEPLAVVLWRLT</sequence>
<keyword evidence="1" id="KW-0812">Transmembrane</keyword>
<organism evidence="2 3">
    <name type="scientific">Blastochloris sulfoviridis</name>
    <dbReference type="NCBI Taxonomy" id="50712"/>
    <lineage>
        <taxon>Bacteria</taxon>
        <taxon>Pseudomonadati</taxon>
        <taxon>Pseudomonadota</taxon>
        <taxon>Alphaproteobacteria</taxon>
        <taxon>Hyphomicrobiales</taxon>
        <taxon>Blastochloridaceae</taxon>
        <taxon>Blastochloris</taxon>
    </lineage>
</organism>
<evidence type="ECO:0000256" key="1">
    <source>
        <dbReference type="SAM" id="Phobius"/>
    </source>
</evidence>
<name>A0A5M6HT86_9HYPH</name>
<keyword evidence="3" id="KW-1185">Reference proteome</keyword>
<feature type="transmembrane region" description="Helical" evidence="1">
    <location>
        <begin position="30"/>
        <end position="48"/>
    </location>
</feature>
<protein>
    <submittedName>
        <fullName evidence="2">Uncharacterized protein</fullName>
    </submittedName>
</protein>
<dbReference type="RefSeq" id="WP_170263608.1">
    <property type="nucleotide sequence ID" value="NZ_VWPL01000024.1"/>
</dbReference>
<dbReference type="Proteomes" id="UP000323886">
    <property type="component" value="Unassembled WGS sequence"/>
</dbReference>
<evidence type="ECO:0000313" key="2">
    <source>
        <dbReference type="EMBL" id="KAA5599173.1"/>
    </source>
</evidence>
<accession>A0A5M6HT86</accession>
<dbReference type="EMBL" id="VWPL01000024">
    <property type="protein sequence ID" value="KAA5599173.1"/>
    <property type="molecule type" value="Genomic_DNA"/>
</dbReference>
<keyword evidence="1" id="KW-0472">Membrane</keyword>
<comment type="caution">
    <text evidence="2">The sequence shown here is derived from an EMBL/GenBank/DDBJ whole genome shotgun (WGS) entry which is preliminary data.</text>
</comment>
<proteinExistence type="predicted"/>
<feature type="transmembrane region" description="Helical" evidence="1">
    <location>
        <begin position="60"/>
        <end position="81"/>
    </location>
</feature>
<dbReference type="AlphaFoldDB" id="A0A5M6HT86"/>
<feature type="transmembrane region" description="Helical" evidence="1">
    <location>
        <begin position="158"/>
        <end position="182"/>
    </location>
</feature>
<gene>
    <name evidence="2" type="ORF">F1193_12575</name>
</gene>
<evidence type="ECO:0000313" key="3">
    <source>
        <dbReference type="Proteomes" id="UP000323886"/>
    </source>
</evidence>
<reference evidence="2 3" key="1">
    <citation type="submission" date="2019-09" db="EMBL/GenBank/DDBJ databases">
        <title>Draft Whole-Genome sequence of Blastochloris sulfoviridis DSM 729.</title>
        <authorList>
            <person name="Meyer T.E."/>
            <person name="Kyndt J.A."/>
        </authorList>
    </citation>
    <scope>NUCLEOTIDE SEQUENCE [LARGE SCALE GENOMIC DNA]</scope>
    <source>
        <strain evidence="2 3">DSM 729</strain>
    </source>
</reference>
<keyword evidence="1" id="KW-1133">Transmembrane helix</keyword>